<evidence type="ECO:0000313" key="3">
    <source>
        <dbReference type="Proteomes" id="UP001183202"/>
    </source>
</evidence>
<dbReference type="Pfam" id="PF13676">
    <property type="entry name" value="TIR_2"/>
    <property type="match status" value="1"/>
</dbReference>
<dbReference type="InterPro" id="IPR035897">
    <property type="entry name" value="Toll_tir_struct_dom_sf"/>
</dbReference>
<feature type="domain" description="TIR" evidence="1">
    <location>
        <begin position="4"/>
        <end position="112"/>
    </location>
</feature>
<dbReference type="InterPro" id="IPR000157">
    <property type="entry name" value="TIR_dom"/>
</dbReference>
<name>A0ABU2N840_9PSEU</name>
<proteinExistence type="predicted"/>
<dbReference type="Gene3D" id="3.40.50.10140">
    <property type="entry name" value="Toll/interleukin-1 receptor homology (TIR) domain"/>
    <property type="match status" value="1"/>
</dbReference>
<organism evidence="2 3">
    <name type="scientific">Pseudonocardia charpentierae</name>
    <dbReference type="NCBI Taxonomy" id="3075545"/>
    <lineage>
        <taxon>Bacteria</taxon>
        <taxon>Bacillati</taxon>
        <taxon>Actinomycetota</taxon>
        <taxon>Actinomycetes</taxon>
        <taxon>Pseudonocardiales</taxon>
        <taxon>Pseudonocardiaceae</taxon>
        <taxon>Pseudonocardia</taxon>
    </lineage>
</organism>
<dbReference type="EMBL" id="JAVREJ010000006">
    <property type="protein sequence ID" value="MDT0350115.1"/>
    <property type="molecule type" value="Genomic_DNA"/>
</dbReference>
<dbReference type="RefSeq" id="WP_311556140.1">
    <property type="nucleotide sequence ID" value="NZ_JAVREJ010000006.1"/>
</dbReference>
<gene>
    <name evidence="2" type="ORF">RM445_11325</name>
</gene>
<dbReference type="SUPFAM" id="SSF52200">
    <property type="entry name" value="Toll/Interleukin receptor TIR domain"/>
    <property type="match status" value="1"/>
</dbReference>
<reference evidence="3" key="1">
    <citation type="submission" date="2023-07" db="EMBL/GenBank/DDBJ databases">
        <title>30 novel species of actinomycetes from the DSMZ collection.</title>
        <authorList>
            <person name="Nouioui I."/>
        </authorList>
    </citation>
    <scope>NUCLEOTIDE SEQUENCE [LARGE SCALE GENOMIC DNA]</scope>
    <source>
        <strain evidence="3">DSM 45834</strain>
    </source>
</reference>
<evidence type="ECO:0000313" key="2">
    <source>
        <dbReference type="EMBL" id="MDT0350115.1"/>
    </source>
</evidence>
<sequence>MGRIFVSYRRADDPFGAGLVAAVLRDRFGEDGVFLDTWVLNRRGDPKSGLCRGLDGSAAVVALIGRRWEERLVERARDATSPDWVAWELREAARRTLPVIPVFLRRSPLLGTGVPDDLSRILPRETAVAVRQGSLRSDTERLVEVVVAHSGGAVSPRPAGVTLSEELDPATVAIGVDAMLRHVVPVPQQRMGNRQLLVTTCATVLGRQDWLRHVSAGASPDGPSGSGIVVATEAAVTVANLDERFAVVDRPSVTLGRGPDDLESVDVRRRKRLLVRSVADLRLNRRNGTHLDVQGLFAGAADDLLDNLPASVAVRSDG</sequence>
<keyword evidence="3" id="KW-1185">Reference proteome</keyword>
<comment type="caution">
    <text evidence="2">The sequence shown here is derived from an EMBL/GenBank/DDBJ whole genome shotgun (WGS) entry which is preliminary data.</text>
</comment>
<dbReference type="Proteomes" id="UP001183202">
    <property type="component" value="Unassembled WGS sequence"/>
</dbReference>
<keyword evidence="2" id="KW-0675">Receptor</keyword>
<protein>
    <submittedName>
        <fullName evidence="2">Toll/interleukin-1 receptor domain-containing protein</fullName>
    </submittedName>
</protein>
<accession>A0ABU2N840</accession>
<evidence type="ECO:0000259" key="1">
    <source>
        <dbReference type="Pfam" id="PF13676"/>
    </source>
</evidence>